<accession>A0ABX2MEF9</accession>
<comment type="caution">
    <text evidence="1">The sequence shown here is derived from an EMBL/GenBank/DDBJ whole genome shotgun (WGS) entry which is preliminary data.</text>
</comment>
<dbReference type="GeneID" id="97129658"/>
<gene>
    <name evidence="1" type="ORF">HP548_03025</name>
</gene>
<proteinExistence type="predicted"/>
<name>A0ABX2MEF9_9BACL</name>
<protein>
    <submittedName>
        <fullName evidence="1">Uncharacterized protein</fullName>
    </submittedName>
</protein>
<organism evidence="1 2">
    <name type="scientific">Paenibacillus taichungensis</name>
    <dbReference type="NCBI Taxonomy" id="484184"/>
    <lineage>
        <taxon>Bacteria</taxon>
        <taxon>Bacillati</taxon>
        <taxon>Bacillota</taxon>
        <taxon>Bacilli</taxon>
        <taxon>Bacillales</taxon>
        <taxon>Paenibacillaceae</taxon>
        <taxon>Paenibacillus</taxon>
    </lineage>
</organism>
<sequence>MRVIAMLFDKSGEQRSEYLLDLNCDSGELDALLAADSLRFGDSDKNLPPRAGKIIHKEFDTFKNDVPILMVYAQESDDLNFINGGYGYIK</sequence>
<dbReference type="EMBL" id="JABMCC010000092">
    <property type="protein sequence ID" value="NUU53070.1"/>
    <property type="molecule type" value="Genomic_DNA"/>
</dbReference>
<dbReference type="RefSeq" id="WP_175380867.1">
    <property type="nucleotide sequence ID" value="NZ_CBCRYD010000049.1"/>
</dbReference>
<reference evidence="1 2" key="1">
    <citation type="submission" date="2020-05" db="EMBL/GenBank/DDBJ databases">
        <title>Genome Sequencing of Type Strains.</title>
        <authorList>
            <person name="Lemaire J.F."/>
            <person name="Inderbitzin P."/>
            <person name="Gregorio O.A."/>
            <person name="Collins S.B."/>
            <person name="Wespe N."/>
            <person name="Knight-Connoni V."/>
        </authorList>
    </citation>
    <scope>NUCLEOTIDE SEQUENCE [LARGE SCALE GENOMIC DNA]</scope>
    <source>
        <strain evidence="1 2">DSM 19942</strain>
    </source>
</reference>
<dbReference type="Proteomes" id="UP000577724">
    <property type="component" value="Unassembled WGS sequence"/>
</dbReference>
<evidence type="ECO:0000313" key="1">
    <source>
        <dbReference type="EMBL" id="NUU53070.1"/>
    </source>
</evidence>
<evidence type="ECO:0000313" key="2">
    <source>
        <dbReference type="Proteomes" id="UP000577724"/>
    </source>
</evidence>
<keyword evidence="2" id="KW-1185">Reference proteome</keyword>